<reference evidence="4 5" key="1">
    <citation type="journal article" date="2013" name="Genome Announc.">
        <title>Genome Sequence of Naphthalene-Degrading Soil Bacterium Pseudomonas putida CSV86.</title>
        <authorList>
            <person name="Phale P.S."/>
            <person name="Paliwal V."/>
            <person name="Raju S.C."/>
            <person name="Modak A."/>
            <person name="Purohit H.J."/>
        </authorList>
    </citation>
    <scope>NUCLEOTIDE SEQUENCE [LARGE SCALE GENOMIC DNA]</scope>
    <source>
        <strain evidence="4 5">CSV86</strain>
    </source>
</reference>
<dbReference type="Gene3D" id="1.50.10.10">
    <property type="match status" value="1"/>
</dbReference>
<dbReference type="InterPro" id="IPR008928">
    <property type="entry name" value="6-hairpin_glycosidase_sf"/>
</dbReference>
<comment type="caution">
    <text evidence="4">The sequence shown here is derived from an EMBL/GenBank/DDBJ whole genome shotgun (WGS) entry which is preliminary data.</text>
</comment>
<dbReference type="GO" id="GO:0005975">
    <property type="term" value="P:carbohydrate metabolic process"/>
    <property type="evidence" value="ECO:0007669"/>
    <property type="project" value="InterPro"/>
</dbReference>
<dbReference type="PANTHER" id="PTHR31616">
    <property type="entry name" value="TREHALASE"/>
    <property type="match status" value="1"/>
</dbReference>
<accession>A0A7K4EDR6</accession>
<dbReference type="InterPro" id="IPR045582">
    <property type="entry name" value="Trehalase-like_N"/>
</dbReference>
<feature type="region of interest" description="Disordered" evidence="1">
    <location>
        <begin position="18"/>
        <end position="54"/>
    </location>
</feature>
<evidence type="ECO:0000259" key="2">
    <source>
        <dbReference type="Pfam" id="PF00723"/>
    </source>
</evidence>
<feature type="domain" description="Trehalase-like N-terminal" evidence="3">
    <location>
        <begin position="62"/>
        <end position="134"/>
    </location>
</feature>
<evidence type="ECO:0000256" key="1">
    <source>
        <dbReference type="SAM" id="MobiDB-lite"/>
    </source>
</evidence>
<name>A0A7K4EDR6_9PSED</name>
<dbReference type="Pfam" id="PF19291">
    <property type="entry name" value="TREH_N"/>
    <property type="match status" value="1"/>
</dbReference>
<dbReference type="SUPFAM" id="SSF48208">
    <property type="entry name" value="Six-hairpin glycosidases"/>
    <property type="match status" value="1"/>
</dbReference>
<feature type="domain" description="GH15-like" evidence="2">
    <location>
        <begin position="277"/>
        <end position="632"/>
    </location>
</feature>
<gene>
    <name evidence="4" type="ORF">CSV86_011440</name>
</gene>
<proteinExistence type="predicted"/>
<protein>
    <submittedName>
        <fullName evidence="4">Glycoside hydrolase family 15 protein</fullName>
    </submittedName>
</protein>
<evidence type="ECO:0000313" key="4">
    <source>
        <dbReference type="EMBL" id="NNJ15802.1"/>
    </source>
</evidence>
<sequence length="642" mass="71059">MLRLTAAPGSAFSLIPDELPASPACPRNRPHRSRGRTVTIDSTPDTQHGEPRRDQGGWLLLEEYASLGDGRSVALIGLDGSIDWWCVPHMDSPPLFDRLLSPRTGGYFAITPCEAFRTERRYLPDSNVLETLFITASGRARLVESLNSGPAGRLPWAELARRIEGLEGSLEFDVAIDFGTQADTVSPYLASNDNGCVFYAGDILGLFLHDERLAIQRKDDLGVRARARVSKGEKTVLALIAGHNEPLVVPALELIDQRIDGSDREWRQWATTLHYDGPYRSTVVRNALALKLLLSSPSGSIMAAATTSLPERIGGLKNYDYRFAWIRDASYTIEAFIGIGAQPEAKAAFTWLLRRLGEHGPRVFYTLDGALGECVRPVDLPGYKNSPPVVGNDARDQLQHGVYGDIFETARCFIDSGNILDTSSATILSRLADQCADRWRQPDAGIWELQQSRHYTTSKISCWQALSRAIELADGGHLPTTCRERWQRERERVREWIEKHCWSEARQAYLFYPDSDRLDASVALAVRFGYPSVERLRSTLDAVHEELGAGAFHYRYSQAAQEEGCFLACTFWLIEAWALLGQDERARAAYGDALAGLAHGVGIYSEMIDPVQGHFLGNLPQGLTHLAALRAALAIGGQGPQR</sequence>
<dbReference type="PANTHER" id="PTHR31616:SF0">
    <property type="entry name" value="GLUCAN 1,4-ALPHA-GLUCOSIDASE"/>
    <property type="match status" value="1"/>
</dbReference>
<dbReference type="InterPro" id="IPR011613">
    <property type="entry name" value="GH15-like"/>
</dbReference>
<organism evidence="4 5">
    <name type="scientific">Pseudomonas bharatica CSV86</name>
    <dbReference type="NCBI Taxonomy" id="1005395"/>
    <lineage>
        <taxon>Bacteria</taxon>
        <taxon>Pseudomonadati</taxon>
        <taxon>Pseudomonadota</taxon>
        <taxon>Gammaproteobacteria</taxon>
        <taxon>Pseudomonadales</taxon>
        <taxon>Pseudomonadaceae</taxon>
        <taxon>Pseudomonas</taxon>
        <taxon>Pseudomonas bharatica</taxon>
    </lineage>
</organism>
<evidence type="ECO:0000259" key="3">
    <source>
        <dbReference type="Pfam" id="PF19291"/>
    </source>
</evidence>
<keyword evidence="5" id="KW-1185">Reference proteome</keyword>
<evidence type="ECO:0000313" key="5">
    <source>
        <dbReference type="Proteomes" id="UP000010448"/>
    </source>
</evidence>
<dbReference type="EMBL" id="AMWJ02000001">
    <property type="protein sequence ID" value="NNJ15802.1"/>
    <property type="molecule type" value="Genomic_DNA"/>
</dbReference>
<keyword evidence="4" id="KW-0378">Hydrolase</keyword>
<dbReference type="Pfam" id="PF00723">
    <property type="entry name" value="Glyco_hydro_15"/>
    <property type="match status" value="1"/>
</dbReference>
<dbReference type="InterPro" id="IPR012341">
    <property type="entry name" value="6hp_glycosidase-like_sf"/>
</dbReference>
<dbReference type="AlphaFoldDB" id="A0A7K4EDR6"/>
<dbReference type="Proteomes" id="UP000010448">
    <property type="component" value="Unassembled WGS sequence"/>
</dbReference>
<dbReference type="GO" id="GO:0004553">
    <property type="term" value="F:hydrolase activity, hydrolyzing O-glycosyl compounds"/>
    <property type="evidence" value="ECO:0007669"/>
    <property type="project" value="TreeGrafter"/>
</dbReference>